<dbReference type="InterPro" id="IPR035992">
    <property type="entry name" value="Ricin_B-like_lectins"/>
</dbReference>
<feature type="domain" description="Beta/gamma crystallin 'Greek key'" evidence="4">
    <location>
        <begin position="2115"/>
        <end position="2156"/>
    </location>
</feature>
<feature type="region of interest" description="Disordered" evidence="3">
    <location>
        <begin position="1231"/>
        <end position="1258"/>
    </location>
</feature>
<feature type="compositionally biased region" description="Pro residues" evidence="3">
    <location>
        <begin position="1557"/>
        <end position="1568"/>
    </location>
</feature>
<feature type="domain" description="Beta/gamma crystallin 'Greek key'" evidence="4">
    <location>
        <begin position="1934"/>
        <end position="1976"/>
    </location>
</feature>
<accession>A0AAD7S904</accession>
<feature type="compositionally biased region" description="Basic and acidic residues" evidence="3">
    <location>
        <begin position="677"/>
        <end position="686"/>
    </location>
</feature>
<comment type="similarity">
    <text evidence="1">Belongs to the beta/gamma-crystallin family.</text>
</comment>
<feature type="compositionally biased region" description="Basic and acidic residues" evidence="3">
    <location>
        <begin position="850"/>
        <end position="861"/>
    </location>
</feature>
<feature type="domain" description="Beta/gamma crystallin 'Greek key'" evidence="4">
    <location>
        <begin position="2024"/>
        <end position="2068"/>
    </location>
</feature>
<dbReference type="PROSITE" id="PS50231">
    <property type="entry name" value="RICIN_B_LECTIN"/>
    <property type="match status" value="1"/>
</dbReference>
<sequence>MSKSGASKLKHLFIKTKSQDKENKAGERIVSKYTTSPGDGEPASPIEKQATLPTSPISPTSSKYPTLAGDAVLTSPTSSEKKKKKRFKWPKMKGSRDQPHIDPLFFSDSEDLETIRNHLSFDQVSVQTDYSLQSECESLHGLESVSMYSFDMANHGPASPKSRKSSEEKPGVFVRIGSFFTKRRKSSKSHPETGKDGLSPTSDQASQLHAKEGLVSPTGQSREELENIRISLSELRIERLKSSPSTRSVVSVLDGEGIPFADSDGSGRSSVRGAGSGEAVDRVGERSAGSPLAEVVLGSACRKLQAYLEETSVSNDAETPAGQALVHTTVKKNFQVVAKARPESSGSPESPSYRETFVKIAAGKTESCPALGGVSQLPLSSEDSEGLVWETRKSPQISSGEATPTNGCSTPASPTATKVPVSPHLLWVETHLGEQFQERPPGGSLTAAPVASAHVAPAHVAEQTGAASLAPPGAAGAPPAAGISAEQTVMAEAREAAHAESAAGAEPQRRSLKLSHAQHAFPKSLSLTTESAPDMDPPSAEKPAWMRGRDAPDGPSRVPHKSEVKLPANMKKVNLEMKPSLIRSSSMEKTILPMSGSTDQARNVSRSAECSPKPRRATVPTSPTSPVSPSSPQHLPKARAVPARAKGPVEPRVPNGIEIHSVTGDGTRAPLNMSTSPEDKTPDALKSKIPKKSLAETKPKLPAETKQKPSPASVSMPVSSVGPAGSTVETRSGKEKGFAMNDAELDCTGISEGKRQAQVHSDNGMQKSRLPKATDGALSPVKKTASASEQTARKTKTDGTGRTLAGKPLSPVAETAQPGSKLPRASLAQLSKQPVIEDSESLTPAPQPDSKLKKPNAKDSATKAPKPQSDGRAARDEKGSAKVVKGAAEFVPKSLGREPGDASPGGSKLPMANHRSPKPKPKTPPPVTIKNTIKLMEKAQYASHSQFSKPCDGTAPAAAAVGDLAGLTPRTEAQNEAAETEGALLAPGSELTKPKASEAPEQVSEEPGRGVVPLENGMDRKSERLPVSMATPTISDTSPKKEVKNKEVPITHSQKAEQEMPQSPAHCRSALPTASAAVPVQSHSHRAERSTENQQNLFPTRECALNWTAPTHGESPLELGRSGREHRAGAKPGEGHRGTAVSPKNAAEKQAEDRPPVRAEEERRNAETKQREAAEDERTAAIVQRVLGEPSPALKGRLPGSAEGGAAKGSPLPMADSVRGAKGVLAVPDCGESSAAPWQLPASKLPLPLNGPPAKQETLSSWLDVDQSFSRKLSGGRVGDRRLVASASEDKTLDPSSEFQDFLQNVKNLYIPFSLPLKRHGHIKCPSPPFALPPIKEDHFEKTFDPAEFQFGQGKKTGPKNPSPAMMIKRQSIEIMSKAPPARIAAEKSLLFKSLQSPARHLRGNQEEKKKEEEEGKGESGNVSDRLEKSPVLSSLTDFSKTTKRPNREPVSPASAAASPAGHQGQNKQTVVPPSSLPVPAPSASGGAVTETVDQHTPQPALASPADAPPIPSFAGVKLPDFLEKFLAQGNMEEKSSPETLPSRMDQHITAAHPHPPDVVPGPPPKPDPVQEAPPQLVIPGGYPEVPDVKGFHKRPGKIVIHNHAQFKGKALEIFRDVEDASSWKLSPVISVKVVRGCWILYEKPGFTGRTVALEEGSMELENMWAEPALPGDRGQTDATSHMVIGSIRLAVRDYSVPHIDLFTEPQGLGRRTVYCDDTMDLCAFGIPPSTTSIKVHSGIWLVFSEPGFRGLLAMLEVGEYPCPESWGFPEPFIGSLRPLKMGGLKLENPNEVKALLYERPFFEGECVTLTDEVFNFREEEPGSSTMATCRLGSVGSIKIRCGLWVGYDEPGFEGRQYVLEEGEYVGWWEWGGRFDSLASLRPVLGDFLSPWLKVFSEQDFGGRGVNADLRGPVINLEETGYGLRTQSANVLSGVWLAFENPGFSGELYVLEKGLYSNHDDWGATNFQVGSVQPVYVDNPHGSDKFKVQLFSEPGFEGAVHVLKDSAPQLPDGFSLGSCKVLAGSWVAFEGQNFSELMYALEEGEYPNLEAIGRLHPTATILSLQTTGFEFSVPSITLFSRPSFRGRRLALKTAALSLKQAGSDGHVPSLIVDGGTWVLYEGRNFSGRQILLQPSEVGDWCKFSGWKQIGSLRPLFQKQVYMRLQNRGTGGWMTLTGPLDEVKLMRIQALEETGGPEQIWSYHDGMMRCKLLEDCCLETTGSVVMAGSRLSISPEMGKEYQSWSITRDGLVRCNLKPDLVLEIKGGQHYDKSQVILNTFDEKKLSQRWSPEIM</sequence>
<dbReference type="Gene3D" id="2.80.10.50">
    <property type="match status" value="1"/>
</dbReference>
<name>A0AAD7S904_9TELE</name>
<feature type="compositionally biased region" description="Low complexity" evidence="3">
    <location>
        <begin position="447"/>
        <end position="485"/>
    </location>
</feature>
<gene>
    <name evidence="5" type="ORF">AAFF_G00430090</name>
</gene>
<dbReference type="InterPro" id="IPR011024">
    <property type="entry name" value="G_crystallin-like"/>
</dbReference>
<dbReference type="PROSITE" id="PS50915">
    <property type="entry name" value="CRYSTALLIN_BETA_GAMMA"/>
    <property type="match status" value="8"/>
</dbReference>
<feature type="region of interest" description="Disordered" evidence="3">
    <location>
        <begin position="1395"/>
        <end position="1513"/>
    </location>
</feature>
<feature type="compositionally biased region" description="Basic residues" evidence="3">
    <location>
        <begin position="81"/>
        <end position="93"/>
    </location>
</feature>
<dbReference type="GO" id="GO:0007601">
    <property type="term" value="P:visual perception"/>
    <property type="evidence" value="ECO:0007669"/>
    <property type="project" value="TreeGrafter"/>
</dbReference>
<feature type="domain" description="Beta/gamma crystallin 'Greek key'" evidence="4">
    <location>
        <begin position="1597"/>
        <end position="1636"/>
    </location>
</feature>
<feature type="region of interest" description="Disordered" evidence="3">
    <location>
        <begin position="240"/>
        <end position="289"/>
    </location>
</feature>
<dbReference type="Pfam" id="PF00030">
    <property type="entry name" value="Crystall"/>
    <property type="match status" value="6"/>
</dbReference>
<dbReference type="SMART" id="SM00247">
    <property type="entry name" value="XTALbg"/>
    <property type="match status" value="6"/>
</dbReference>
<evidence type="ECO:0000313" key="5">
    <source>
        <dbReference type="EMBL" id="KAJ8398165.1"/>
    </source>
</evidence>
<feature type="region of interest" description="Disordered" evidence="3">
    <location>
        <begin position="1"/>
        <end position="104"/>
    </location>
</feature>
<feature type="compositionally biased region" description="Low complexity" evidence="3">
    <location>
        <begin position="709"/>
        <end position="726"/>
    </location>
</feature>
<feature type="compositionally biased region" description="Basic and acidic residues" evidence="3">
    <location>
        <begin position="1038"/>
        <end position="1058"/>
    </location>
</feature>
<dbReference type="SUPFAM" id="SSF49695">
    <property type="entry name" value="gamma-Crystallin-like"/>
    <property type="match status" value="3"/>
</dbReference>
<feature type="compositionally biased region" description="Basic and acidic residues" evidence="3">
    <location>
        <begin position="1404"/>
        <end position="1418"/>
    </location>
</feature>
<feature type="domain" description="Beta/gamma crystallin 'Greek key'" evidence="4">
    <location>
        <begin position="1793"/>
        <end position="1842"/>
    </location>
</feature>
<evidence type="ECO:0000256" key="1">
    <source>
        <dbReference type="ARBA" id="ARBA00009646"/>
    </source>
</evidence>
<feature type="compositionally biased region" description="Low complexity" evidence="3">
    <location>
        <begin position="261"/>
        <end position="273"/>
    </location>
</feature>
<evidence type="ECO:0000256" key="3">
    <source>
        <dbReference type="SAM" id="MobiDB-lite"/>
    </source>
</evidence>
<dbReference type="InterPro" id="IPR000772">
    <property type="entry name" value="Ricin_B_lectin"/>
</dbReference>
<feature type="region of interest" description="Disordered" evidence="3">
    <location>
        <begin position="1550"/>
        <end position="1571"/>
    </location>
</feature>
<comment type="caution">
    <text evidence="5">The sequence shown here is derived from an EMBL/GenBank/DDBJ whole genome shotgun (WGS) entry which is preliminary data.</text>
</comment>
<feature type="domain" description="Beta/gamma crystallin 'Greek key'" evidence="4">
    <location>
        <begin position="1843"/>
        <end position="1885"/>
    </location>
</feature>
<dbReference type="SUPFAM" id="SSF50370">
    <property type="entry name" value="Ricin B-like lectins"/>
    <property type="match status" value="1"/>
</dbReference>
<reference evidence="5" key="1">
    <citation type="journal article" date="2023" name="Science">
        <title>Genome structures resolve the early diversification of teleost fishes.</title>
        <authorList>
            <person name="Parey E."/>
            <person name="Louis A."/>
            <person name="Montfort J."/>
            <person name="Bouchez O."/>
            <person name="Roques C."/>
            <person name="Iampietro C."/>
            <person name="Lluch J."/>
            <person name="Castinel A."/>
            <person name="Donnadieu C."/>
            <person name="Desvignes T."/>
            <person name="Floi Bucao C."/>
            <person name="Jouanno E."/>
            <person name="Wen M."/>
            <person name="Mejri S."/>
            <person name="Dirks R."/>
            <person name="Jansen H."/>
            <person name="Henkel C."/>
            <person name="Chen W.J."/>
            <person name="Zahm M."/>
            <person name="Cabau C."/>
            <person name="Klopp C."/>
            <person name="Thompson A.W."/>
            <person name="Robinson-Rechavi M."/>
            <person name="Braasch I."/>
            <person name="Lecointre G."/>
            <person name="Bobe J."/>
            <person name="Postlethwait J.H."/>
            <person name="Berthelot C."/>
            <person name="Roest Crollius H."/>
            <person name="Guiguen Y."/>
        </authorList>
    </citation>
    <scope>NUCLEOTIDE SEQUENCE</scope>
    <source>
        <strain evidence="5">NC1722</strain>
    </source>
</reference>
<keyword evidence="6" id="KW-1185">Reference proteome</keyword>
<feature type="compositionally biased region" description="Low complexity" evidence="3">
    <location>
        <begin position="1450"/>
        <end position="1461"/>
    </location>
</feature>
<dbReference type="GO" id="GO:0005212">
    <property type="term" value="F:structural constituent of eye lens"/>
    <property type="evidence" value="ECO:0007669"/>
    <property type="project" value="TreeGrafter"/>
</dbReference>
<feature type="domain" description="Beta/gamma crystallin 'Greek key'" evidence="4">
    <location>
        <begin position="1637"/>
        <end position="1692"/>
    </location>
</feature>
<feature type="compositionally biased region" description="Polar residues" evidence="3">
    <location>
        <begin position="595"/>
        <end position="608"/>
    </location>
</feature>
<feature type="compositionally biased region" description="Basic and acidic residues" evidence="3">
    <location>
        <begin position="1146"/>
        <end position="1179"/>
    </location>
</feature>
<keyword evidence="2" id="KW-0677">Repeat</keyword>
<feature type="region of interest" description="Disordered" evidence="3">
    <location>
        <begin position="966"/>
        <end position="1215"/>
    </location>
</feature>
<feature type="compositionally biased region" description="Basic and acidic residues" evidence="3">
    <location>
        <begin position="693"/>
        <end position="707"/>
    </location>
</feature>
<organism evidence="5 6">
    <name type="scientific">Aldrovandia affinis</name>
    <dbReference type="NCBI Taxonomy" id="143900"/>
    <lineage>
        <taxon>Eukaryota</taxon>
        <taxon>Metazoa</taxon>
        <taxon>Chordata</taxon>
        <taxon>Craniata</taxon>
        <taxon>Vertebrata</taxon>
        <taxon>Euteleostomi</taxon>
        <taxon>Actinopterygii</taxon>
        <taxon>Neopterygii</taxon>
        <taxon>Teleostei</taxon>
        <taxon>Notacanthiformes</taxon>
        <taxon>Halosauridae</taxon>
        <taxon>Aldrovandia</taxon>
    </lineage>
</organism>
<dbReference type="PANTHER" id="PTHR11818:SF2">
    <property type="entry name" value="BETA_GAMMA CRYSTALLIN DOMAIN-CONTAINING PROTEIN 1"/>
    <property type="match status" value="1"/>
</dbReference>
<feature type="compositionally biased region" description="Low complexity" evidence="3">
    <location>
        <begin position="51"/>
        <end position="66"/>
    </location>
</feature>
<proteinExistence type="inferred from homology"/>
<dbReference type="PANTHER" id="PTHR11818">
    <property type="entry name" value="BETA/GAMMA CRYSTALLIN"/>
    <property type="match status" value="1"/>
</dbReference>
<feature type="compositionally biased region" description="Polar residues" evidence="3">
    <location>
        <begin position="394"/>
        <end position="416"/>
    </location>
</feature>
<dbReference type="Proteomes" id="UP001221898">
    <property type="component" value="Unassembled WGS sequence"/>
</dbReference>
<feature type="compositionally biased region" description="Basic and acidic residues" evidence="3">
    <location>
        <begin position="17"/>
        <end position="30"/>
    </location>
</feature>
<feature type="compositionally biased region" description="Basic and acidic residues" evidence="3">
    <location>
        <begin position="1121"/>
        <end position="1137"/>
    </location>
</feature>
<dbReference type="InterPro" id="IPR001064">
    <property type="entry name" value="Beta/gamma_crystallin"/>
</dbReference>
<feature type="compositionally biased region" description="Low complexity" evidence="3">
    <location>
        <begin position="618"/>
        <end position="632"/>
    </location>
</feature>
<evidence type="ECO:0000256" key="2">
    <source>
        <dbReference type="ARBA" id="ARBA00022737"/>
    </source>
</evidence>
<dbReference type="InterPro" id="IPR050252">
    <property type="entry name" value="Beta/Gamma-Crystallin"/>
</dbReference>
<dbReference type="EMBL" id="JAINUG010000092">
    <property type="protein sequence ID" value="KAJ8398165.1"/>
    <property type="molecule type" value="Genomic_DNA"/>
</dbReference>
<dbReference type="Pfam" id="PF00652">
    <property type="entry name" value="Ricin_B_lectin"/>
    <property type="match status" value="1"/>
</dbReference>
<feature type="region of interest" description="Disordered" evidence="3">
    <location>
        <begin position="371"/>
        <end position="928"/>
    </location>
</feature>
<evidence type="ECO:0000313" key="6">
    <source>
        <dbReference type="Proteomes" id="UP001221898"/>
    </source>
</evidence>
<feature type="region of interest" description="Disordered" evidence="3">
    <location>
        <begin position="151"/>
        <end position="223"/>
    </location>
</feature>
<feature type="domain" description="Beta/gamma crystallin 'Greek key'" evidence="4">
    <location>
        <begin position="1739"/>
        <end position="1781"/>
    </location>
</feature>
<evidence type="ECO:0000259" key="4">
    <source>
        <dbReference type="PROSITE" id="PS50915"/>
    </source>
</evidence>
<dbReference type="Gene3D" id="2.60.20.10">
    <property type="entry name" value="Crystallins"/>
    <property type="match status" value="6"/>
</dbReference>
<protein>
    <recommendedName>
        <fullName evidence="4">Beta/gamma crystallin 'Greek key' domain-containing protein</fullName>
    </recommendedName>
</protein>
<dbReference type="GO" id="GO:0002088">
    <property type="term" value="P:lens development in camera-type eye"/>
    <property type="evidence" value="ECO:0007669"/>
    <property type="project" value="TreeGrafter"/>
</dbReference>